<dbReference type="OrthoDB" id="2920731at2"/>
<name>A0A172ZH42_9BACL</name>
<feature type="signal peptide" evidence="1">
    <location>
        <begin position="1"/>
        <end position="28"/>
    </location>
</feature>
<proteinExistence type="predicted"/>
<dbReference type="EMBL" id="CP013023">
    <property type="protein sequence ID" value="ANF96954.1"/>
    <property type="molecule type" value="Genomic_DNA"/>
</dbReference>
<reference evidence="3" key="1">
    <citation type="submission" date="2015-10" db="EMBL/GenBank/DDBJ databases">
        <title>Genome of Paenibacillus bovis sp. nov.</title>
        <authorList>
            <person name="Wu Z."/>
            <person name="Gao C."/>
            <person name="Liu Z."/>
            <person name="Zheng H."/>
        </authorList>
    </citation>
    <scope>NUCLEOTIDE SEQUENCE [LARGE SCALE GENOMIC DNA]</scope>
    <source>
        <strain evidence="3">BD3526</strain>
    </source>
</reference>
<dbReference type="KEGG" id="pbv:AR543_13690"/>
<dbReference type="Proteomes" id="UP000078148">
    <property type="component" value="Chromosome"/>
</dbReference>
<keyword evidence="1" id="KW-0732">Signal</keyword>
<evidence type="ECO:0000256" key="1">
    <source>
        <dbReference type="SAM" id="SignalP"/>
    </source>
</evidence>
<dbReference type="AlphaFoldDB" id="A0A172ZH42"/>
<protein>
    <submittedName>
        <fullName evidence="2">Uncharacterized protein</fullName>
    </submittedName>
</protein>
<reference evidence="2 3" key="2">
    <citation type="journal article" date="2016" name="Int. J. Syst. Evol. Microbiol.">
        <title>Paenibacillus bovis sp. nov., isolated from raw yak (Bos grunniens) milk.</title>
        <authorList>
            <person name="Gao C."/>
            <person name="Han J."/>
            <person name="Liu Z."/>
            <person name="Xu X."/>
            <person name="Hang F."/>
            <person name="Wu Z."/>
        </authorList>
    </citation>
    <scope>NUCLEOTIDE SEQUENCE [LARGE SCALE GENOMIC DNA]</scope>
    <source>
        <strain evidence="2 3">BD3526</strain>
    </source>
</reference>
<dbReference type="RefSeq" id="WP_060535061.1">
    <property type="nucleotide sequence ID" value="NZ_CP013023.1"/>
</dbReference>
<keyword evidence="3" id="KW-1185">Reference proteome</keyword>
<accession>A0A172ZH42</accession>
<organism evidence="2 3">
    <name type="scientific">Paenibacillus bovis</name>
    <dbReference type="NCBI Taxonomy" id="1616788"/>
    <lineage>
        <taxon>Bacteria</taxon>
        <taxon>Bacillati</taxon>
        <taxon>Bacillota</taxon>
        <taxon>Bacilli</taxon>
        <taxon>Bacillales</taxon>
        <taxon>Paenibacillaceae</taxon>
        <taxon>Paenibacillus</taxon>
    </lineage>
</organism>
<feature type="chain" id="PRO_5008005885" evidence="1">
    <location>
        <begin position="29"/>
        <end position="279"/>
    </location>
</feature>
<gene>
    <name evidence="2" type="ORF">AR543_13690</name>
</gene>
<sequence>MKAIFQKVAGLLLMACLGLSLLPFTTHASPATPEQLQKIVEATASVQVTCLPVKHAFPCIARTYTDATIIEIFQQAIVRSTDLEGQLNYKAEYEITVHKKDGSKEKYMLALGNEKGTSALIVSNKNGQSHGYETTVEYADILRNFFTPKSELTFTGDQLVVKHGSTPLDLQYEGSTWTGIWSDGNEGVVAGIGFDPQTINAAMKKAAPKLPKSSVLSITTAGKPTKVTLSLKKGQNYAKREITNGQYKLPAQPGYYIYNVSAQWDKDHEVNYEFSVYVK</sequence>
<evidence type="ECO:0000313" key="2">
    <source>
        <dbReference type="EMBL" id="ANF96954.1"/>
    </source>
</evidence>
<evidence type="ECO:0000313" key="3">
    <source>
        <dbReference type="Proteomes" id="UP000078148"/>
    </source>
</evidence>